<dbReference type="AlphaFoldDB" id="A0A2X3IYI2"/>
<gene>
    <name evidence="1" type="primary">fdhF_6</name>
    <name evidence="1" type="ORF">NCTC12120_05440</name>
</gene>
<accession>A0A2X3IYI2</accession>
<reference evidence="1 2" key="1">
    <citation type="submission" date="2018-06" db="EMBL/GenBank/DDBJ databases">
        <authorList>
            <consortium name="Pathogen Informatics"/>
            <person name="Doyle S."/>
        </authorList>
    </citation>
    <scope>NUCLEOTIDE SEQUENCE [LARGE SCALE GENOMIC DNA]</scope>
    <source>
        <strain evidence="1 2">NCTC12120</strain>
    </source>
</reference>
<sequence length="61" mass="6725">MLNATALRLFDPRRIETARIADMHLALKNGSNIALLNALGHVIITEGLYDNAFVAQRSEGF</sequence>
<organism evidence="1 2">
    <name type="scientific">Cedecea neteri</name>
    <dbReference type="NCBI Taxonomy" id="158822"/>
    <lineage>
        <taxon>Bacteria</taxon>
        <taxon>Pseudomonadati</taxon>
        <taxon>Pseudomonadota</taxon>
        <taxon>Gammaproteobacteria</taxon>
        <taxon>Enterobacterales</taxon>
        <taxon>Enterobacteriaceae</taxon>
        <taxon>Cedecea</taxon>
    </lineage>
</organism>
<dbReference type="EMBL" id="UAVU01000009">
    <property type="protein sequence ID" value="SQC92246.1"/>
    <property type="molecule type" value="Genomic_DNA"/>
</dbReference>
<dbReference type="GO" id="GO:0008863">
    <property type="term" value="F:formate dehydrogenase (NAD+) activity"/>
    <property type="evidence" value="ECO:0007669"/>
    <property type="project" value="UniProtKB-EC"/>
</dbReference>
<proteinExistence type="predicted"/>
<evidence type="ECO:0000313" key="1">
    <source>
        <dbReference type="EMBL" id="SQC92246.1"/>
    </source>
</evidence>
<dbReference type="Proteomes" id="UP000251197">
    <property type="component" value="Unassembled WGS sequence"/>
</dbReference>
<name>A0A2X3IYI2_9ENTR</name>
<protein>
    <submittedName>
        <fullName evidence="1">Formate dehydrogenase H</fullName>
        <ecNumber evidence="1">1.17.1.9</ecNumber>
    </submittedName>
</protein>
<dbReference type="Gene3D" id="3.40.228.10">
    <property type="entry name" value="Dimethylsulfoxide Reductase, domain 2"/>
    <property type="match status" value="1"/>
</dbReference>
<evidence type="ECO:0000313" key="2">
    <source>
        <dbReference type="Proteomes" id="UP000251197"/>
    </source>
</evidence>
<dbReference type="EC" id="1.17.1.9" evidence="1"/>
<keyword evidence="1" id="KW-0560">Oxidoreductase</keyword>
<dbReference type="SUPFAM" id="SSF53706">
    <property type="entry name" value="Formate dehydrogenase/DMSO reductase, domains 1-3"/>
    <property type="match status" value="1"/>
</dbReference>